<gene>
    <name evidence="1" type="ORF">CSSPJE1EN1_LOCUS6771</name>
</gene>
<sequence>MTTRNSKDHVNTLLSTSLNNPMQIGSQKMGFPFLVVFQLGHNTTNPHILNIQELQTSLEQQKQCLSGAKRNV</sequence>
<evidence type="ECO:0000313" key="1">
    <source>
        <dbReference type="EMBL" id="CAK9261293.1"/>
    </source>
</evidence>
<dbReference type="EMBL" id="OZ020108">
    <property type="protein sequence ID" value="CAK9261293.1"/>
    <property type="molecule type" value="Genomic_DNA"/>
</dbReference>
<evidence type="ECO:0000313" key="2">
    <source>
        <dbReference type="Proteomes" id="UP001497444"/>
    </source>
</evidence>
<organism evidence="1 2">
    <name type="scientific">Sphagnum jensenii</name>
    <dbReference type="NCBI Taxonomy" id="128206"/>
    <lineage>
        <taxon>Eukaryota</taxon>
        <taxon>Viridiplantae</taxon>
        <taxon>Streptophyta</taxon>
        <taxon>Embryophyta</taxon>
        <taxon>Bryophyta</taxon>
        <taxon>Sphagnophytina</taxon>
        <taxon>Sphagnopsida</taxon>
        <taxon>Sphagnales</taxon>
        <taxon>Sphagnaceae</taxon>
        <taxon>Sphagnum</taxon>
    </lineage>
</organism>
<accession>A0ABP0W3C8</accession>
<keyword evidence="2" id="KW-1185">Reference proteome</keyword>
<name>A0ABP0W3C8_9BRYO</name>
<dbReference type="Proteomes" id="UP001497444">
    <property type="component" value="Chromosome 13"/>
</dbReference>
<reference evidence="1" key="1">
    <citation type="submission" date="2024-02" db="EMBL/GenBank/DDBJ databases">
        <authorList>
            <consortium name="ELIXIR-Norway"/>
            <consortium name="Elixir Norway"/>
        </authorList>
    </citation>
    <scope>NUCLEOTIDE SEQUENCE</scope>
</reference>
<proteinExistence type="predicted"/>
<protein>
    <submittedName>
        <fullName evidence="1">Uncharacterized protein</fullName>
    </submittedName>
</protein>